<feature type="region of interest" description="Disordered" evidence="1">
    <location>
        <begin position="1"/>
        <end position="54"/>
    </location>
</feature>
<evidence type="ECO:0000313" key="2">
    <source>
        <dbReference type="EMBL" id="QQP34994.1"/>
    </source>
</evidence>
<organism evidence="2 3">
    <name type="scientific">Caligus rogercresseyi</name>
    <name type="common">Sea louse</name>
    <dbReference type="NCBI Taxonomy" id="217165"/>
    <lineage>
        <taxon>Eukaryota</taxon>
        <taxon>Metazoa</taxon>
        <taxon>Ecdysozoa</taxon>
        <taxon>Arthropoda</taxon>
        <taxon>Crustacea</taxon>
        <taxon>Multicrustacea</taxon>
        <taxon>Hexanauplia</taxon>
        <taxon>Copepoda</taxon>
        <taxon>Siphonostomatoida</taxon>
        <taxon>Caligidae</taxon>
        <taxon>Caligus</taxon>
    </lineage>
</organism>
<gene>
    <name evidence="2" type="ORF">FKW44_023087</name>
</gene>
<dbReference type="Proteomes" id="UP000595437">
    <property type="component" value="Chromosome 17"/>
</dbReference>
<dbReference type="EMBL" id="CP045906">
    <property type="protein sequence ID" value="QQP34994.1"/>
    <property type="molecule type" value="Genomic_DNA"/>
</dbReference>
<sequence>MKNIRRKGGEKGRWSSFSPPRLLHGDGSWWNNRQENNSQRRNPFLSLSTRKHGS</sequence>
<protein>
    <submittedName>
        <fullName evidence="2">Uncharacterized protein</fullName>
    </submittedName>
</protein>
<feature type="compositionally biased region" description="Low complexity" evidence="1">
    <location>
        <begin position="28"/>
        <end position="42"/>
    </location>
</feature>
<name>A0A7T8GNI3_CALRO</name>
<evidence type="ECO:0000256" key="1">
    <source>
        <dbReference type="SAM" id="MobiDB-lite"/>
    </source>
</evidence>
<accession>A0A7T8GNI3</accession>
<dbReference type="AlphaFoldDB" id="A0A7T8GNI3"/>
<evidence type="ECO:0000313" key="3">
    <source>
        <dbReference type="Proteomes" id="UP000595437"/>
    </source>
</evidence>
<reference evidence="3" key="1">
    <citation type="submission" date="2021-01" db="EMBL/GenBank/DDBJ databases">
        <title>Caligus Genome Assembly.</title>
        <authorList>
            <person name="Gallardo-Escarate C."/>
        </authorList>
    </citation>
    <scope>NUCLEOTIDE SEQUENCE [LARGE SCALE GENOMIC DNA]</scope>
</reference>
<proteinExistence type="predicted"/>
<keyword evidence="3" id="KW-1185">Reference proteome</keyword>